<reference evidence="2 4" key="1">
    <citation type="submission" date="2018-06" db="EMBL/GenBank/DDBJ databases">
        <authorList>
            <consortium name="Pathogen Informatics"/>
            <person name="Doyle S."/>
        </authorList>
    </citation>
    <scope>NUCLEOTIDE SEQUENCE [LARGE SCALE GENOMIC DNA]</scope>
    <source>
        <strain evidence="2 4">NCTC11545</strain>
    </source>
</reference>
<dbReference type="EMBL" id="CP110230">
    <property type="protein sequence ID" value="UZD39880.1"/>
    <property type="molecule type" value="Genomic_DNA"/>
</dbReference>
<dbReference type="EMBL" id="UAVS01000001">
    <property type="protein sequence ID" value="SQA93033.1"/>
    <property type="molecule type" value="Genomic_DNA"/>
</dbReference>
<sequence>MKKSVIKKLIIAVVLLFLSFMGFQIVQKLQYKEQVQQKLSTLPEFSFQTLEGSAFTKANLPKNNKAVFIYFNTECGYCFYETKDISEQLEHFKATTLLLVSNESKEAIKAFAIKQNLLGKDKVICLQDSTYTFAKQFEANSIPYILAYDAQGKLLLRHKGQLRAEKLLQLLGEK</sequence>
<dbReference type="PANTHER" id="PTHR42852">
    <property type="entry name" value="THIOL:DISULFIDE INTERCHANGE PROTEIN DSBE"/>
    <property type="match status" value="1"/>
</dbReference>
<proteinExistence type="predicted"/>
<dbReference type="Proteomes" id="UP001163262">
    <property type="component" value="Chromosome"/>
</dbReference>
<dbReference type="PANTHER" id="PTHR42852:SF17">
    <property type="entry name" value="THIOREDOXIN-LIKE PROTEIN HI_1115"/>
    <property type="match status" value="1"/>
</dbReference>
<evidence type="ECO:0000313" key="4">
    <source>
        <dbReference type="Proteomes" id="UP000250169"/>
    </source>
</evidence>
<dbReference type="GO" id="GO:0016491">
    <property type="term" value="F:oxidoreductase activity"/>
    <property type="evidence" value="ECO:0007669"/>
    <property type="project" value="InterPro"/>
</dbReference>
<dbReference type="Proteomes" id="UP000250169">
    <property type="component" value="Unassembled WGS sequence"/>
</dbReference>
<protein>
    <submittedName>
        <fullName evidence="3">Redoxin domain-containing protein</fullName>
    </submittedName>
    <submittedName>
        <fullName evidence="2">Thiol-disulfide oxidoreductase</fullName>
    </submittedName>
</protein>
<reference evidence="3" key="2">
    <citation type="submission" date="2022-10" db="EMBL/GenBank/DDBJ databases">
        <title>Complete genome sequence of Capnocytophaga ochracea KCOM 2812 isolated from actinomycosis lesion.</title>
        <authorList>
            <person name="Kook J.-K."/>
            <person name="Park S.-N."/>
            <person name="Lim Y.K."/>
        </authorList>
    </citation>
    <scope>NUCLEOTIDE SEQUENCE</scope>
    <source>
        <strain evidence="3">KCOM 28121</strain>
    </source>
</reference>
<dbReference type="SUPFAM" id="SSF52833">
    <property type="entry name" value="Thioredoxin-like"/>
    <property type="match status" value="1"/>
</dbReference>
<dbReference type="Pfam" id="PF00578">
    <property type="entry name" value="AhpC-TSA"/>
    <property type="match status" value="1"/>
</dbReference>
<dbReference type="Gene3D" id="3.40.30.10">
    <property type="entry name" value="Glutaredoxin"/>
    <property type="match status" value="1"/>
</dbReference>
<dbReference type="GO" id="GO:0016209">
    <property type="term" value="F:antioxidant activity"/>
    <property type="evidence" value="ECO:0007669"/>
    <property type="project" value="InterPro"/>
</dbReference>
<dbReference type="InterPro" id="IPR000866">
    <property type="entry name" value="AhpC/TSA"/>
</dbReference>
<evidence type="ECO:0000313" key="3">
    <source>
        <dbReference type="EMBL" id="UZD39880.1"/>
    </source>
</evidence>
<evidence type="ECO:0000313" key="2">
    <source>
        <dbReference type="EMBL" id="SQA93033.1"/>
    </source>
</evidence>
<dbReference type="InterPro" id="IPR013766">
    <property type="entry name" value="Thioredoxin_domain"/>
</dbReference>
<dbReference type="RefSeq" id="WP_009420186.1">
    <property type="nucleotide sequence ID" value="NZ_CP110228.1"/>
</dbReference>
<name>A0A2X2SXV3_CAPOC</name>
<dbReference type="InterPro" id="IPR050553">
    <property type="entry name" value="Thioredoxin_ResA/DsbE_sf"/>
</dbReference>
<evidence type="ECO:0000259" key="1">
    <source>
        <dbReference type="PROSITE" id="PS51352"/>
    </source>
</evidence>
<dbReference type="InterPro" id="IPR036249">
    <property type="entry name" value="Thioredoxin-like_sf"/>
</dbReference>
<gene>
    <name evidence="2" type="ORF">NCTC11545_00396</name>
    <name evidence="3" type="ORF">OL231_06715</name>
</gene>
<accession>A0A2X2SXV3</accession>
<organism evidence="2 4">
    <name type="scientific">Capnocytophaga ochracea</name>
    <dbReference type="NCBI Taxonomy" id="1018"/>
    <lineage>
        <taxon>Bacteria</taxon>
        <taxon>Pseudomonadati</taxon>
        <taxon>Bacteroidota</taxon>
        <taxon>Flavobacteriia</taxon>
        <taxon>Flavobacteriales</taxon>
        <taxon>Flavobacteriaceae</taxon>
        <taxon>Capnocytophaga</taxon>
    </lineage>
</organism>
<dbReference type="AlphaFoldDB" id="A0A2X2SXV3"/>
<dbReference type="PROSITE" id="PS51352">
    <property type="entry name" value="THIOREDOXIN_2"/>
    <property type="match status" value="1"/>
</dbReference>
<feature type="domain" description="Thioredoxin" evidence="1">
    <location>
        <begin position="36"/>
        <end position="174"/>
    </location>
</feature>